<dbReference type="STRING" id="56689.GCA_001291445_01417"/>
<gene>
    <name evidence="3" type="ORF">A5630_27990</name>
</gene>
<feature type="compositionally biased region" description="Polar residues" evidence="1">
    <location>
        <begin position="234"/>
        <end position="249"/>
    </location>
</feature>
<dbReference type="AlphaFoldDB" id="A0A1A3GSX7"/>
<organism evidence="3 4">
    <name type="scientific">Mycolicibacterium mucogenicum</name>
    <name type="common">Mycobacterium mucogenicum</name>
    <dbReference type="NCBI Taxonomy" id="56689"/>
    <lineage>
        <taxon>Bacteria</taxon>
        <taxon>Bacillati</taxon>
        <taxon>Actinomycetota</taxon>
        <taxon>Actinomycetes</taxon>
        <taxon>Mycobacteriales</taxon>
        <taxon>Mycobacteriaceae</taxon>
        <taxon>Mycolicibacterium</taxon>
    </lineage>
</organism>
<dbReference type="EMBL" id="LZLC01000185">
    <property type="protein sequence ID" value="OBJ39147.1"/>
    <property type="molecule type" value="Genomic_DNA"/>
</dbReference>
<evidence type="ECO:0000313" key="3">
    <source>
        <dbReference type="EMBL" id="OBJ39147.1"/>
    </source>
</evidence>
<keyword evidence="2" id="KW-0812">Transmembrane</keyword>
<comment type="caution">
    <text evidence="3">The sequence shown here is derived from an EMBL/GenBank/DDBJ whole genome shotgun (WGS) entry which is preliminary data.</text>
</comment>
<evidence type="ECO:0000313" key="4">
    <source>
        <dbReference type="Proteomes" id="UP000093898"/>
    </source>
</evidence>
<evidence type="ECO:0000256" key="1">
    <source>
        <dbReference type="SAM" id="MobiDB-lite"/>
    </source>
</evidence>
<dbReference type="OrthoDB" id="10020889at2"/>
<feature type="region of interest" description="Disordered" evidence="1">
    <location>
        <begin position="202"/>
        <end position="312"/>
    </location>
</feature>
<feature type="compositionally biased region" description="Low complexity" evidence="1">
    <location>
        <begin position="266"/>
        <end position="284"/>
    </location>
</feature>
<evidence type="ECO:0000256" key="2">
    <source>
        <dbReference type="SAM" id="Phobius"/>
    </source>
</evidence>
<sequence>MTAHHISNVHRVGCATITVGILAAAQVTHSPIAAPATAATGRAGTTVVQFTSLSTVLNSVQRDLQQQFAVAHPTPTPTSAGAMAAPTPTAAVVPTPTAALSLPSLPPLPTPDQIVAAISAIPATIALSAVGVFFVSALIAAGFLQQFPIFQAVPQLAVPAMILGAVVVAPFVIGLAVFNTIRAVLPLAATAAVTPNPVATVNPLSAPAPGASTDTTADPTADATRRAPLAPANTRPTHANTRAGKTTPATALGTPEGPDPTPPTADPQKPGRQAPPRSDPSSSSATQHGASKNKKPKSDTSSSAPKGKPDKA</sequence>
<accession>A0A1A3GSX7</accession>
<dbReference type="RefSeq" id="WP_064983569.1">
    <property type="nucleotide sequence ID" value="NZ_LZLC01000185.1"/>
</dbReference>
<dbReference type="Proteomes" id="UP000093898">
    <property type="component" value="Unassembled WGS sequence"/>
</dbReference>
<name>A0A1A3GSX7_MYCMU</name>
<feature type="transmembrane region" description="Helical" evidence="2">
    <location>
        <begin position="156"/>
        <end position="178"/>
    </location>
</feature>
<keyword evidence="2" id="KW-0472">Membrane</keyword>
<protein>
    <submittedName>
        <fullName evidence="3">Uncharacterized protein</fullName>
    </submittedName>
</protein>
<feature type="compositionally biased region" description="Low complexity" evidence="1">
    <location>
        <begin position="202"/>
        <end position="228"/>
    </location>
</feature>
<keyword evidence="2" id="KW-1133">Transmembrane helix</keyword>
<reference evidence="3 4" key="1">
    <citation type="submission" date="2016-06" db="EMBL/GenBank/DDBJ databases">
        <authorList>
            <person name="Kjaerup R.B."/>
            <person name="Dalgaard T.S."/>
            <person name="Juul-Madsen H.R."/>
        </authorList>
    </citation>
    <scope>NUCLEOTIDE SEQUENCE [LARGE SCALE GENOMIC DNA]</scope>
    <source>
        <strain evidence="3 4">1127319.6</strain>
    </source>
</reference>
<proteinExistence type="predicted"/>
<feature type="transmembrane region" description="Helical" evidence="2">
    <location>
        <begin position="114"/>
        <end position="144"/>
    </location>
</feature>